<evidence type="ECO:0000313" key="2">
    <source>
        <dbReference type="Proteomes" id="UP000789920"/>
    </source>
</evidence>
<proteinExistence type="predicted"/>
<sequence length="53" mass="6274">CWYTLNNKQSQQTKLIKDETFQLINIASFKKITDKQITYIINLLNNTNKKLQA</sequence>
<evidence type="ECO:0000313" key="1">
    <source>
        <dbReference type="EMBL" id="CAG8826165.1"/>
    </source>
</evidence>
<keyword evidence="2" id="KW-1185">Reference proteome</keyword>
<gene>
    <name evidence="1" type="ORF">RPERSI_LOCUS26668</name>
</gene>
<accession>A0ACA9S671</accession>
<feature type="non-terminal residue" evidence="1">
    <location>
        <position position="1"/>
    </location>
</feature>
<organism evidence="1 2">
    <name type="scientific">Racocetra persica</name>
    <dbReference type="NCBI Taxonomy" id="160502"/>
    <lineage>
        <taxon>Eukaryota</taxon>
        <taxon>Fungi</taxon>
        <taxon>Fungi incertae sedis</taxon>
        <taxon>Mucoromycota</taxon>
        <taxon>Glomeromycotina</taxon>
        <taxon>Glomeromycetes</taxon>
        <taxon>Diversisporales</taxon>
        <taxon>Gigasporaceae</taxon>
        <taxon>Racocetra</taxon>
    </lineage>
</organism>
<reference evidence="1" key="1">
    <citation type="submission" date="2021-06" db="EMBL/GenBank/DDBJ databases">
        <authorList>
            <person name="Kallberg Y."/>
            <person name="Tangrot J."/>
            <person name="Rosling A."/>
        </authorList>
    </citation>
    <scope>NUCLEOTIDE SEQUENCE</scope>
    <source>
        <strain evidence="1">MA461A</strain>
    </source>
</reference>
<dbReference type="Proteomes" id="UP000789920">
    <property type="component" value="Unassembled WGS sequence"/>
</dbReference>
<comment type="caution">
    <text evidence="1">The sequence shown here is derived from an EMBL/GenBank/DDBJ whole genome shotgun (WGS) entry which is preliminary data.</text>
</comment>
<name>A0ACA9S671_9GLOM</name>
<dbReference type="EMBL" id="CAJVQC010091732">
    <property type="protein sequence ID" value="CAG8826165.1"/>
    <property type="molecule type" value="Genomic_DNA"/>
</dbReference>
<protein>
    <submittedName>
        <fullName evidence="1">24021_t:CDS:1</fullName>
    </submittedName>
</protein>